<feature type="compositionally biased region" description="Polar residues" evidence="1">
    <location>
        <begin position="97"/>
        <end position="106"/>
    </location>
</feature>
<accession>A0A0H5CDT2</accession>
<protein>
    <recommendedName>
        <fullName evidence="2">WIBG Mago-binding domain-containing protein</fullName>
    </recommendedName>
</protein>
<dbReference type="SMART" id="SM01273">
    <property type="entry name" value="Mago-bind"/>
    <property type="match status" value="1"/>
</dbReference>
<feature type="region of interest" description="Disordered" evidence="1">
    <location>
        <begin position="1"/>
        <end position="32"/>
    </location>
</feature>
<feature type="compositionally biased region" description="Basic and acidic residues" evidence="1">
    <location>
        <begin position="1"/>
        <end position="18"/>
    </location>
</feature>
<evidence type="ECO:0000313" key="3">
    <source>
        <dbReference type="EMBL" id="CEP22719.1"/>
    </source>
</evidence>
<dbReference type="InterPro" id="IPR036348">
    <property type="entry name" value="WIBG_N_sf"/>
</dbReference>
<gene>
    <name evidence="3" type="ORF">BN1211_3128</name>
</gene>
<reference evidence="4" key="1">
    <citation type="journal article" date="2015" name="J. Biotechnol.">
        <title>The structure of the Cyberlindnera jadinii genome and its relation to Candida utilis analyzed by the occurrence of single nucleotide polymorphisms.</title>
        <authorList>
            <person name="Rupp O."/>
            <person name="Brinkrolf K."/>
            <person name="Buerth C."/>
            <person name="Kunigo M."/>
            <person name="Schneider J."/>
            <person name="Jaenicke S."/>
            <person name="Goesmann A."/>
            <person name="Puehler A."/>
            <person name="Jaeger K.-E."/>
            <person name="Ernst J.F."/>
        </authorList>
    </citation>
    <scope>NUCLEOTIDE SEQUENCE [LARGE SCALE GENOMIC DNA]</scope>
    <source>
        <strain evidence="4">ATCC 18201 / CBS 1600 / BCRC 20928 / JCM 3617 / NBRC 0987 / NRRL Y-1542</strain>
    </source>
</reference>
<name>A0A0H5CDT2_CYBJN</name>
<dbReference type="EMBL" id="CDQK01000003">
    <property type="protein sequence ID" value="CEP22719.1"/>
    <property type="molecule type" value="Genomic_DNA"/>
</dbReference>
<dbReference type="AlphaFoldDB" id="A0A0H5CDT2"/>
<evidence type="ECO:0000259" key="2">
    <source>
        <dbReference type="SMART" id="SM01273"/>
    </source>
</evidence>
<dbReference type="SUPFAM" id="SSF101931">
    <property type="entry name" value="Pym (Within the bgcn gene intron protein, WIBG), N-terminal domain"/>
    <property type="match status" value="1"/>
</dbReference>
<organism evidence="3 4">
    <name type="scientific">Cyberlindnera jadinii (strain ATCC 18201 / CBS 1600 / BCRC 20928 / JCM 3617 / NBRC 0987 / NRRL Y-1542)</name>
    <name type="common">Torula yeast</name>
    <name type="synonym">Candida utilis</name>
    <dbReference type="NCBI Taxonomy" id="983966"/>
    <lineage>
        <taxon>Eukaryota</taxon>
        <taxon>Fungi</taxon>
        <taxon>Dikarya</taxon>
        <taxon>Ascomycota</taxon>
        <taxon>Saccharomycotina</taxon>
        <taxon>Saccharomycetes</taxon>
        <taxon>Phaffomycetales</taxon>
        <taxon>Phaffomycetaceae</taxon>
        <taxon>Cyberlindnera</taxon>
    </lineage>
</organism>
<evidence type="ECO:0000256" key="1">
    <source>
        <dbReference type="SAM" id="MobiDB-lite"/>
    </source>
</evidence>
<dbReference type="InterPro" id="IPR015362">
    <property type="entry name" value="WIBG_mago-bd"/>
</dbReference>
<dbReference type="Pfam" id="PF09282">
    <property type="entry name" value="Mago-bind"/>
    <property type="match status" value="1"/>
</dbReference>
<evidence type="ECO:0000313" key="4">
    <source>
        <dbReference type="Proteomes" id="UP000038830"/>
    </source>
</evidence>
<feature type="compositionally biased region" description="Basic and acidic residues" evidence="1">
    <location>
        <begin position="135"/>
        <end position="145"/>
    </location>
</feature>
<feature type="region of interest" description="Disordered" evidence="1">
    <location>
        <begin position="96"/>
        <end position="179"/>
    </location>
</feature>
<sequence>MVHEAHKSTAGVHLDDTGNRVVGGSQRSDGSVRRVVKVRPGFTPLEDTKRVNVREMRGVRTQDEPISCSRDVSKGTRSPKAFGGLESLLRANKARNEASQCSNRTRATVVEHSGPDDLGVSEITKELEGMGIENKPLEDESDRKILSSGGKEVQPKGQSTGGKRAPYRPPRATKEQLKR</sequence>
<dbReference type="Proteomes" id="UP000038830">
    <property type="component" value="Unassembled WGS sequence"/>
</dbReference>
<proteinExistence type="predicted"/>
<feature type="domain" description="WIBG Mago-binding" evidence="2">
    <location>
        <begin position="18"/>
        <end position="44"/>
    </location>
</feature>
<feature type="region of interest" description="Disordered" evidence="1">
    <location>
        <begin position="57"/>
        <end position="83"/>
    </location>
</feature>